<dbReference type="InterPro" id="IPR001610">
    <property type="entry name" value="PAC"/>
</dbReference>
<dbReference type="Pfam" id="PF08447">
    <property type="entry name" value="PAS_3"/>
    <property type="match status" value="2"/>
</dbReference>
<dbReference type="InterPro" id="IPR029787">
    <property type="entry name" value="Nucleotide_cyclase"/>
</dbReference>
<dbReference type="Proteomes" id="UP000284841">
    <property type="component" value="Unassembled WGS sequence"/>
</dbReference>
<dbReference type="Pfam" id="PF00990">
    <property type="entry name" value="GGDEF"/>
    <property type="match status" value="1"/>
</dbReference>
<comment type="caution">
    <text evidence="4">The sequence shown here is derived from an EMBL/GenBank/DDBJ whole genome shotgun (WGS) entry which is preliminary data.</text>
</comment>
<dbReference type="Gene3D" id="3.30.70.270">
    <property type="match status" value="1"/>
</dbReference>
<dbReference type="PANTHER" id="PTHR44757:SF2">
    <property type="entry name" value="BIOFILM ARCHITECTURE MAINTENANCE PROTEIN MBAA"/>
    <property type="match status" value="1"/>
</dbReference>
<dbReference type="OrthoDB" id="9804955at2"/>
<dbReference type="InterPro" id="IPR000700">
    <property type="entry name" value="PAS-assoc_C"/>
</dbReference>
<reference evidence="4 5" key="1">
    <citation type="submission" date="2018-08" db="EMBL/GenBank/DDBJ databases">
        <title>A genome reference for cultivated species of the human gut microbiota.</title>
        <authorList>
            <person name="Zou Y."/>
            <person name="Xue W."/>
            <person name="Luo G."/>
        </authorList>
    </citation>
    <scope>NUCLEOTIDE SEQUENCE [LARGE SCALE GENOMIC DNA]</scope>
    <source>
        <strain evidence="4 5">AM07-24</strain>
    </source>
</reference>
<dbReference type="EMBL" id="QRMS01000002">
    <property type="protein sequence ID" value="RHJ88470.1"/>
    <property type="molecule type" value="Genomic_DNA"/>
</dbReference>
<dbReference type="SUPFAM" id="SSF55785">
    <property type="entry name" value="PYP-like sensor domain (PAS domain)"/>
    <property type="match status" value="2"/>
</dbReference>
<evidence type="ECO:0000313" key="5">
    <source>
        <dbReference type="Proteomes" id="UP000284841"/>
    </source>
</evidence>
<dbReference type="CDD" id="cd01949">
    <property type="entry name" value="GGDEF"/>
    <property type="match status" value="1"/>
</dbReference>
<dbReference type="SUPFAM" id="SSF55781">
    <property type="entry name" value="GAF domain-like"/>
    <property type="match status" value="1"/>
</dbReference>
<dbReference type="CDD" id="cd00130">
    <property type="entry name" value="PAS"/>
    <property type="match status" value="2"/>
</dbReference>
<dbReference type="InterPro" id="IPR052155">
    <property type="entry name" value="Biofilm_reg_signaling"/>
</dbReference>
<dbReference type="NCBIfam" id="TIGR00229">
    <property type="entry name" value="sensory_box"/>
    <property type="match status" value="2"/>
</dbReference>
<sequence length="732" mass="85460">MDYKPIPLKSKNDFFKNIPGSVYHCLNDQYFTMIDTNEEFLDLVGFSCEEIAMRFQNRLLEMIHPYEREDVIMKLEERLSNCSKCTSNYRILCKDGNYKWILDHCRIVKDAENQETIIGIMLETTEIENTREALELTLDRHRVIMEQTSDILFEWDITTDKVLCSSHWKEKFGYELGIYKLSDCYQLPYLHPDDLPKVEKLSLEIQSRNPYLTTELRIRQKEGDYLWCRIRISNQFDEWGCLNKVIGVIQDIDEEKRMIENLRRRAERDALTGLYNRAETQKQIKNYLEQKPDEYSALFMIDTDNFKLVNDKGGHLFGDAVLSEIAAGMKKIVRKSDVVGRIGGDEFTIFIKNISSAEAAKVKAQQLLDIFHHLFEKDKQSVAVTCSIGIAMYPWDGIDFQSLYGSADQALYDAKNRGKNCYTMYEKNGRERFLNIHNSSLGAAIDSDVRVSETGPEDLVNYVFQILYDTEDTDEAIRLLLEIIGKRFDVSRAYIFENTDDGKYCDNTYEWCSEGILPEKEMLQHVSYEDLDSYADLFKEDAVFYCRDISKLTSPAQIALFERQHICSTLQCAMMENSSFVGFIGFDECTGTRLWTKEEVGTLSRISQMLSTFLQKKQAQERDHRIVSQLRNILDMQDAYIYVIDKNTYKILYLNQKTKLLDASAKPGMFCYEAFFGRTLPCVSCPLLHEEVKEVYNPKYEVWTRVHIEPFQWEKEDAYLISCYDITAYMKD</sequence>
<dbReference type="RefSeq" id="WP_118335142.1">
    <property type="nucleotide sequence ID" value="NZ_AP025567.1"/>
</dbReference>
<dbReference type="FunFam" id="3.30.70.270:FF:000001">
    <property type="entry name" value="Diguanylate cyclase domain protein"/>
    <property type="match status" value="1"/>
</dbReference>
<dbReference type="SUPFAM" id="SSF55073">
    <property type="entry name" value="Nucleotide cyclase"/>
    <property type="match status" value="1"/>
</dbReference>
<accession>A0A415E4C1</accession>
<name>A0A415E4C1_9FIRM</name>
<dbReference type="InterPro" id="IPR043128">
    <property type="entry name" value="Rev_trsase/Diguanyl_cyclase"/>
</dbReference>
<dbReference type="Gene3D" id="3.30.450.40">
    <property type="match status" value="1"/>
</dbReference>
<feature type="domain" description="PAS" evidence="1">
    <location>
        <begin position="37"/>
        <end position="82"/>
    </location>
</feature>
<protein>
    <submittedName>
        <fullName evidence="4">Diguanylate cyclase</fullName>
    </submittedName>
</protein>
<gene>
    <name evidence="4" type="ORF">DW099_08790</name>
</gene>
<dbReference type="PANTHER" id="PTHR44757">
    <property type="entry name" value="DIGUANYLATE CYCLASE DGCP"/>
    <property type="match status" value="1"/>
</dbReference>
<dbReference type="InterPro" id="IPR029016">
    <property type="entry name" value="GAF-like_dom_sf"/>
</dbReference>
<evidence type="ECO:0000259" key="3">
    <source>
        <dbReference type="PROSITE" id="PS50887"/>
    </source>
</evidence>
<dbReference type="STRING" id="1776384.GCA_900086585_04109"/>
<dbReference type="PROSITE" id="PS50887">
    <property type="entry name" value="GGDEF"/>
    <property type="match status" value="1"/>
</dbReference>
<organism evidence="4 5">
    <name type="scientific">Emergencia timonensis</name>
    <dbReference type="NCBI Taxonomy" id="1776384"/>
    <lineage>
        <taxon>Bacteria</taxon>
        <taxon>Bacillati</taxon>
        <taxon>Bacillota</taxon>
        <taxon>Clostridia</taxon>
        <taxon>Peptostreptococcales</taxon>
        <taxon>Anaerovoracaceae</taxon>
        <taxon>Emergencia</taxon>
    </lineage>
</organism>
<evidence type="ECO:0000259" key="1">
    <source>
        <dbReference type="PROSITE" id="PS50112"/>
    </source>
</evidence>
<dbReference type="Gene3D" id="3.30.450.20">
    <property type="entry name" value="PAS domain"/>
    <property type="match status" value="2"/>
</dbReference>
<dbReference type="InterPro" id="IPR000160">
    <property type="entry name" value="GGDEF_dom"/>
</dbReference>
<proteinExistence type="predicted"/>
<dbReference type="SMART" id="SM00086">
    <property type="entry name" value="PAC"/>
    <property type="match status" value="3"/>
</dbReference>
<dbReference type="InterPro" id="IPR035965">
    <property type="entry name" value="PAS-like_dom_sf"/>
</dbReference>
<dbReference type="InterPro" id="IPR000014">
    <property type="entry name" value="PAS"/>
</dbReference>
<feature type="domain" description="PAC" evidence="2">
    <location>
        <begin position="212"/>
        <end position="264"/>
    </location>
</feature>
<dbReference type="SMART" id="SM00267">
    <property type="entry name" value="GGDEF"/>
    <property type="match status" value="1"/>
</dbReference>
<dbReference type="NCBIfam" id="TIGR00254">
    <property type="entry name" value="GGDEF"/>
    <property type="match status" value="1"/>
</dbReference>
<evidence type="ECO:0000313" key="4">
    <source>
        <dbReference type="EMBL" id="RHJ88470.1"/>
    </source>
</evidence>
<dbReference type="PROSITE" id="PS50112">
    <property type="entry name" value="PAS"/>
    <property type="match status" value="1"/>
</dbReference>
<dbReference type="PROSITE" id="PS50113">
    <property type="entry name" value="PAC"/>
    <property type="match status" value="1"/>
</dbReference>
<feature type="domain" description="GGDEF" evidence="3">
    <location>
        <begin position="294"/>
        <end position="427"/>
    </location>
</feature>
<dbReference type="InterPro" id="IPR013655">
    <property type="entry name" value="PAS_fold_3"/>
</dbReference>
<dbReference type="AlphaFoldDB" id="A0A415E4C1"/>
<evidence type="ECO:0000259" key="2">
    <source>
        <dbReference type="PROSITE" id="PS50113"/>
    </source>
</evidence>
<keyword evidence="5" id="KW-1185">Reference proteome</keyword>